<dbReference type="SUPFAM" id="SSF50447">
    <property type="entry name" value="Translation proteins"/>
    <property type="match status" value="2"/>
</dbReference>
<dbReference type="Gene3D" id="2.40.30.10">
    <property type="entry name" value="Translation factors"/>
    <property type="match status" value="2"/>
</dbReference>
<dbReference type="Gene3D" id="3.40.50.300">
    <property type="entry name" value="P-loop containing nucleotide triphosphate hydrolases"/>
    <property type="match status" value="1"/>
</dbReference>
<dbReference type="InterPro" id="IPR027417">
    <property type="entry name" value="P-loop_NTPase"/>
</dbReference>
<comment type="similarity">
    <text evidence="1 8">Belongs to the TRAFAC class translation factor GTPase superfamily. Classic translation factor GTPase family. IF-2 subfamily.</text>
</comment>
<gene>
    <name evidence="10" type="ORF">MICH65_0283</name>
</gene>
<dbReference type="SUPFAM" id="SSF52540">
    <property type="entry name" value="P-loop containing nucleoside triphosphate hydrolases"/>
    <property type="match status" value="1"/>
</dbReference>
<proteinExistence type="inferred from homology"/>
<evidence type="ECO:0000256" key="1">
    <source>
        <dbReference type="ARBA" id="ARBA00007733"/>
    </source>
</evidence>
<reference evidence="11" key="1">
    <citation type="journal article" date="2020" name="Microorganisms">
        <title>Complete Genome of a Member of a New Bacterial Lineage in the Microgenomates Group Reveals an Unusual Nucleotide Composition Disparity Between Two Strands of DNA and Limited Metabolic Potential.</title>
        <authorList>
            <person name="Kadnikov V.V."/>
            <person name="Mardanov A.V."/>
            <person name="Beletsky A.V."/>
            <person name="Karnachuk O.V."/>
            <person name="Ravin N.V."/>
        </authorList>
    </citation>
    <scope>NUCLEOTIDE SEQUENCE [LARGE SCALE GENOMIC DNA]</scope>
</reference>
<dbReference type="InterPro" id="IPR015760">
    <property type="entry name" value="TIF_IF2"/>
</dbReference>
<dbReference type="Pfam" id="PF22042">
    <property type="entry name" value="EF-G_D2"/>
    <property type="match status" value="1"/>
</dbReference>
<dbReference type="GO" id="GO:0003743">
    <property type="term" value="F:translation initiation factor activity"/>
    <property type="evidence" value="ECO:0007669"/>
    <property type="project" value="UniProtKB-UniRule"/>
</dbReference>
<evidence type="ECO:0000313" key="10">
    <source>
        <dbReference type="EMBL" id="QHO63264.1"/>
    </source>
</evidence>
<evidence type="ECO:0000256" key="6">
    <source>
        <dbReference type="ARBA" id="ARBA00023134"/>
    </source>
</evidence>
<dbReference type="NCBIfam" id="TIGR00487">
    <property type="entry name" value="IF-2"/>
    <property type="match status" value="1"/>
</dbReference>
<accession>A0A857N5K7</accession>
<organism evidence="10 11">
    <name type="scientific">Candidatus Chazhemtobacterium aquaticus</name>
    <dbReference type="NCBI Taxonomy" id="2715735"/>
    <lineage>
        <taxon>Bacteria</taxon>
        <taxon>Candidatus Chazhemtobacteraceae</taxon>
        <taxon>Candidatus Chazhemtobacterium</taxon>
    </lineage>
</organism>
<dbReference type="SUPFAM" id="SSF52156">
    <property type="entry name" value="Initiation factor IF2/eIF5b, domain 3"/>
    <property type="match status" value="1"/>
</dbReference>
<dbReference type="AlphaFoldDB" id="A0A857N5K7"/>
<dbReference type="InterPro" id="IPR009000">
    <property type="entry name" value="Transl_B-barrel_sf"/>
</dbReference>
<evidence type="ECO:0000256" key="5">
    <source>
        <dbReference type="ARBA" id="ARBA00022917"/>
    </source>
</evidence>
<dbReference type="CDD" id="cd01887">
    <property type="entry name" value="IF2_eIF5B"/>
    <property type="match status" value="1"/>
</dbReference>
<evidence type="ECO:0000313" key="11">
    <source>
        <dbReference type="Proteomes" id="UP000463983"/>
    </source>
</evidence>
<dbReference type="RefSeq" id="WP_161931650.1">
    <property type="nucleotide sequence ID" value="NZ_CP047901.1"/>
</dbReference>
<dbReference type="GO" id="GO:0005737">
    <property type="term" value="C:cytoplasm"/>
    <property type="evidence" value="ECO:0007669"/>
    <property type="project" value="UniProtKB-UniRule"/>
</dbReference>
<keyword evidence="5 8" id="KW-0648">Protein biosynthesis</keyword>
<keyword evidence="4" id="KW-0547">Nucleotide-binding</keyword>
<keyword evidence="3 8" id="KW-0396">Initiation factor</keyword>
<dbReference type="InterPro" id="IPR000178">
    <property type="entry name" value="TF_IF2_bacterial-like"/>
</dbReference>
<protein>
    <recommendedName>
        <fullName evidence="2 7">Translation initiation factor IF-2</fullName>
    </recommendedName>
</protein>
<evidence type="ECO:0000256" key="4">
    <source>
        <dbReference type="ARBA" id="ARBA00022741"/>
    </source>
</evidence>
<dbReference type="KEGG" id="caqa:MICH65_0283"/>
<dbReference type="GO" id="GO:0005525">
    <property type="term" value="F:GTP binding"/>
    <property type="evidence" value="ECO:0007669"/>
    <property type="project" value="UniProtKB-KW"/>
</dbReference>
<dbReference type="InterPro" id="IPR005225">
    <property type="entry name" value="Small_GTP-bd"/>
</dbReference>
<dbReference type="InterPro" id="IPR023115">
    <property type="entry name" value="TIF_IF2_dom3"/>
</dbReference>
<dbReference type="NCBIfam" id="TIGR00231">
    <property type="entry name" value="small_GTP"/>
    <property type="match status" value="1"/>
</dbReference>
<dbReference type="InterPro" id="IPR036925">
    <property type="entry name" value="TIF_IF2_dom3_sf"/>
</dbReference>
<evidence type="ECO:0000256" key="2">
    <source>
        <dbReference type="ARBA" id="ARBA00020675"/>
    </source>
</evidence>
<evidence type="ECO:0000256" key="8">
    <source>
        <dbReference type="RuleBase" id="RU000644"/>
    </source>
</evidence>
<dbReference type="Proteomes" id="UP000463983">
    <property type="component" value="Chromosome"/>
</dbReference>
<feature type="domain" description="Tr-type G" evidence="9">
    <location>
        <begin position="11"/>
        <end position="180"/>
    </location>
</feature>
<dbReference type="FunFam" id="3.40.50.300:FF:000019">
    <property type="entry name" value="Translation initiation factor IF-2"/>
    <property type="match status" value="1"/>
</dbReference>
<dbReference type="EMBL" id="CP047901">
    <property type="protein sequence ID" value="QHO63264.1"/>
    <property type="molecule type" value="Genomic_DNA"/>
</dbReference>
<dbReference type="GO" id="GO:0003924">
    <property type="term" value="F:GTPase activity"/>
    <property type="evidence" value="ECO:0007669"/>
    <property type="project" value="InterPro"/>
</dbReference>
<dbReference type="FunFam" id="3.40.50.10050:FF:000001">
    <property type="entry name" value="Translation initiation factor IF-2"/>
    <property type="match status" value="1"/>
</dbReference>
<dbReference type="Pfam" id="PF00009">
    <property type="entry name" value="GTP_EFTU"/>
    <property type="match status" value="1"/>
</dbReference>
<dbReference type="InterPro" id="IPR000795">
    <property type="entry name" value="T_Tr_GTP-bd_dom"/>
</dbReference>
<evidence type="ECO:0000256" key="7">
    <source>
        <dbReference type="NCBIfam" id="TIGR00487"/>
    </source>
</evidence>
<name>A0A857N5K7_9BACT</name>
<evidence type="ECO:0000256" key="3">
    <source>
        <dbReference type="ARBA" id="ARBA00022540"/>
    </source>
</evidence>
<comment type="function">
    <text evidence="8">One of the essential components for the initiation of protein synthesis. Protects formylmethionyl-tRNA from spontaneous hydrolysis and promotes its binding to the 30S ribosomal subunits. Also involved in the hydrolysis of GTP during the formation of the 70S ribosomal complex.</text>
</comment>
<dbReference type="PROSITE" id="PS51722">
    <property type="entry name" value="G_TR_2"/>
    <property type="match status" value="1"/>
</dbReference>
<keyword evidence="11" id="KW-1185">Reference proteome</keyword>
<dbReference type="Gene3D" id="3.40.50.10050">
    <property type="entry name" value="Translation initiation factor IF- 2, domain 3"/>
    <property type="match status" value="1"/>
</dbReference>
<sequence>MDDKTSSPLRSRPPIIAVLGHVDHGKTSLLDAIRSTNVQAGETGGITQHIGAYQIVYNQHPLTFIDTPGHAAFTSMRARGGQTADLAILVVAADDGVMPQTKESLAHINSANIPYIVALNKIDLPQAQPDRVKTQLVEAGVLVEGYGGNVPIVEVSATRKTNLDLLLENLLLLAELQELKADPEGTLEAIVIESTLDKHQGPLATVILKNGSLAPGQDITTVPNKPQETPLSGRVRALTDWQGQPVPQAIPSTPCRILGFSQVPPVGSIITHKHSLSQFSTKTQHITQTEINSPSSDQSQQGILLKTDVVGTLEAISHNLPEKIHLVHAGAGAISESDILLAQTSSVPVYGFRTKPTPSAKKLAQIEHIPIHTFDTIYDLLDHLQLLSTKTISKHQQETINGQATIIKIFNLPQSTVFGCKSDSGVIKTGDQIHLKRSDGSSKNARITSLKIGSKDVSKVSPSQEFGLVLTPQLDAKPGDQIISFSPPPTLI</sequence>
<dbReference type="Pfam" id="PF11987">
    <property type="entry name" value="IF-2"/>
    <property type="match status" value="1"/>
</dbReference>
<keyword evidence="6" id="KW-0342">GTP-binding</keyword>
<dbReference type="InterPro" id="IPR053905">
    <property type="entry name" value="EF-G-like_DII"/>
</dbReference>
<dbReference type="PANTHER" id="PTHR43381:SF4">
    <property type="entry name" value="EUKARYOTIC TRANSLATION INITIATION FACTOR 5B"/>
    <property type="match status" value="1"/>
</dbReference>
<evidence type="ECO:0000259" key="9">
    <source>
        <dbReference type="PROSITE" id="PS51722"/>
    </source>
</evidence>
<dbReference type="PANTHER" id="PTHR43381">
    <property type="entry name" value="TRANSLATION INITIATION FACTOR IF-2-RELATED"/>
    <property type="match status" value="1"/>
</dbReference>